<evidence type="ECO:0000256" key="2">
    <source>
        <dbReference type="ARBA" id="ARBA00022450"/>
    </source>
</evidence>
<comment type="caution">
    <text evidence="6">The sequence shown here is derived from an EMBL/GenBank/DDBJ whole genome shotgun (WGS) entry which is preliminary data.</text>
</comment>
<evidence type="ECO:0000256" key="4">
    <source>
        <dbReference type="SAM" id="MobiDB-lite"/>
    </source>
</evidence>
<proteinExistence type="predicted"/>
<dbReference type="Gene3D" id="3.30.559.30">
    <property type="entry name" value="Nonribosomal peptide synthetase, condensation domain"/>
    <property type="match status" value="1"/>
</dbReference>
<dbReference type="InterPro" id="IPR023213">
    <property type="entry name" value="CAT-like_dom_sf"/>
</dbReference>
<dbReference type="InterPro" id="IPR006162">
    <property type="entry name" value="Ppantetheine_attach_site"/>
</dbReference>
<dbReference type="SUPFAM" id="SSF52777">
    <property type="entry name" value="CoA-dependent acyltransferases"/>
    <property type="match status" value="2"/>
</dbReference>
<comment type="cofactor">
    <cofactor evidence="1">
        <name>pantetheine 4'-phosphate</name>
        <dbReference type="ChEBI" id="CHEBI:47942"/>
    </cofactor>
</comment>
<dbReference type="SUPFAM" id="SSF51735">
    <property type="entry name" value="NAD(P)-binding Rossmann-fold domains"/>
    <property type="match status" value="1"/>
</dbReference>
<dbReference type="PANTHER" id="PTHR45527:SF1">
    <property type="entry name" value="FATTY ACID SYNTHASE"/>
    <property type="match status" value="1"/>
</dbReference>
<dbReference type="InterPro" id="IPR009081">
    <property type="entry name" value="PP-bd_ACP"/>
</dbReference>
<dbReference type="InterPro" id="IPR036291">
    <property type="entry name" value="NAD(P)-bd_dom_sf"/>
</dbReference>
<dbReference type="SMART" id="SM00823">
    <property type="entry name" value="PKS_PP"/>
    <property type="match status" value="1"/>
</dbReference>
<dbReference type="SUPFAM" id="SSF47336">
    <property type="entry name" value="ACP-like"/>
    <property type="match status" value="1"/>
</dbReference>
<gene>
    <name evidence="6" type="ORF">AB0L03_25545</name>
</gene>
<evidence type="ECO:0000256" key="3">
    <source>
        <dbReference type="ARBA" id="ARBA00022553"/>
    </source>
</evidence>
<evidence type="ECO:0000259" key="5">
    <source>
        <dbReference type="PROSITE" id="PS50075"/>
    </source>
</evidence>
<keyword evidence="3" id="KW-0597">Phosphoprotein</keyword>
<dbReference type="PANTHER" id="PTHR45527">
    <property type="entry name" value="NONRIBOSOMAL PEPTIDE SYNTHETASE"/>
    <property type="match status" value="1"/>
</dbReference>
<protein>
    <submittedName>
        <fullName evidence="6">Condensation domain-containing protein</fullName>
    </submittedName>
</protein>
<dbReference type="PROSITE" id="PS00012">
    <property type="entry name" value="PHOSPHOPANTETHEINE"/>
    <property type="match status" value="1"/>
</dbReference>
<evidence type="ECO:0000313" key="6">
    <source>
        <dbReference type="EMBL" id="MEV4926148.1"/>
    </source>
</evidence>
<evidence type="ECO:0000256" key="1">
    <source>
        <dbReference type="ARBA" id="ARBA00001957"/>
    </source>
</evidence>
<feature type="region of interest" description="Disordered" evidence="4">
    <location>
        <begin position="461"/>
        <end position="572"/>
    </location>
</feature>
<evidence type="ECO:0000313" key="7">
    <source>
        <dbReference type="Proteomes" id="UP001552479"/>
    </source>
</evidence>
<dbReference type="Gene3D" id="3.30.559.10">
    <property type="entry name" value="Chloramphenicol acetyltransferase-like domain"/>
    <property type="match status" value="1"/>
</dbReference>
<feature type="compositionally biased region" description="Basic and acidic residues" evidence="4">
    <location>
        <begin position="523"/>
        <end position="532"/>
    </location>
</feature>
<dbReference type="Gene3D" id="1.10.1200.10">
    <property type="entry name" value="ACP-like"/>
    <property type="match status" value="1"/>
</dbReference>
<dbReference type="EMBL" id="JBFASG010000030">
    <property type="protein sequence ID" value="MEV4926148.1"/>
    <property type="molecule type" value="Genomic_DNA"/>
</dbReference>
<accession>A0ABV3J0B8</accession>
<organism evidence="6 7">
    <name type="scientific">Streptomyces roseoverticillatus</name>
    <dbReference type="NCBI Taxonomy" id="66429"/>
    <lineage>
        <taxon>Bacteria</taxon>
        <taxon>Bacillati</taxon>
        <taxon>Actinomycetota</taxon>
        <taxon>Actinomycetes</taxon>
        <taxon>Kitasatosporales</taxon>
        <taxon>Streptomycetaceae</taxon>
        <taxon>Streptomyces</taxon>
    </lineage>
</organism>
<dbReference type="PROSITE" id="PS50075">
    <property type="entry name" value="CARRIER"/>
    <property type="match status" value="1"/>
</dbReference>
<keyword evidence="2" id="KW-0596">Phosphopantetheine</keyword>
<dbReference type="Gene3D" id="3.40.50.720">
    <property type="entry name" value="NAD(P)-binding Rossmann-like Domain"/>
    <property type="match status" value="1"/>
</dbReference>
<keyword evidence="7" id="KW-1185">Reference proteome</keyword>
<feature type="compositionally biased region" description="Basic and acidic residues" evidence="4">
    <location>
        <begin position="471"/>
        <end position="487"/>
    </location>
</feature>
<feature type="compositionally biased region" description="Basic and acidic residues" evidence="4">
    <location>
        <begin position="539"/>
        <end position="554"/>
    </location>
</feature>
<dbReference type="Pfam" id="PF01370">
    <property type="entry name" value="Epimerase"/>
    <property type="match status" value="1"/>
</dbReference>
<feature type="compositionally biased region" description="Basic and acidic residues" evidence="4">
    <location>
        <begin position="22"/>
        <end position="33"/>
    </location>
</feature>
<dbReference type="InterPro" id="IPR001242">
    <property type="entry name" value="Condensation_dom"/>
</dbReference>
<dbReference type="InterPro" id="IPR020806">
    <property type="entry name" value="PKS_PP-bd"/>
</dbReference>
<dbReference type="Proteomes" id="UP001552479">
    <property type="component" value="Unassembled WGS sequence"/>
</dbReference>
<dbReference type="InterPro" id="IPR036736">
    <property type="entry name" value="ACP-like_sf"/>
</dbReference>
<feature type="region of interest" description="Disordered" evidence="4">
    <location>
        <begin position="1"/>
        <end position="44"/>
    </location>
</feature>
<dbReference type="Pfam" id="PF00550">
    <property type="entry name" value="PP-binding"/>
    <property type="match status" value="1"/>
</dbReference>
<feature type="domain" description="Carrier" evidence="5">
    <location>
        <begin position="568"/>
        <end position="642"/>
    </location>
</feature>
<dbReference type="CDD" id="cd19531">
    <property type="entry name" value="LCL_NRPS-like"/>
    <property type="match status" value="1"/>
</dbReference>
<dbReference type="Pfam" id="PF00668">
    <property type="entry name" value="Condensation"/>
    <property type="match status" value="1"/>
</dbReference>
<sequence>MSSSTASEVTRQEALLRLARRRSADARARRPERPAPAADDGTAPLSHAQHRMWLMERLGQGGAVYNVPFATRVRGPFDAEAFGRALTGLVRRHEVLRTRYGRRDDEPYQEVTAPRRVPVRTVDAAAGSAARKVLGEEAARGFDLAAGPVLRALHVRHAADDHTVLLTFHHIAVDGSSLDVIARELGDRYGAELEGRDAEPERAAPRYADFARRERAGSDALDEGLAYWTGRLAGARPVSLPRDGAEPGRRGEARVLTAPLEPGTVEGLRAAGRAHRATLFTVVLSAAFAALLEATGEEDPVIGCASSHRDTAGARGLVGLCVNTLPVRPGLSGAGDTGALLARVRDALLEAQRHRHVPFDLMVERLGAAARDAGGNPLVGVTADLLAPPPVLRLAGAECEPVDVALDGAKFGLGLYLEESTAGGGPRCLIRYDRGRLGEEAARRLLNGFAEVLASLSTGENRPLATAGGRLPERDASREPDETHGPDETPGPGDRSEPGGLPDAGGFREPCRLSAPVGGHGPDAAREPHEIHGPGGLPEPDRHPDADRHPEPSRCPDPAAPSPTPADAAPRTPADAVVDVFAELLGQRPGLDGDFFLLGGHSLLAVRVAERLRERLQVPLTGLDVLEQRTPRALGALLDERARARASHRPAVRASSAAARSSAAGTVLVTGGTGGVGAFVLQELAARGRPVRALVRPESAHLVAADGVDVAEGDLSDADSLRAAVSDDVTAVIHAACTFTSPEVDVAAMRALLDGWRQGSFVFVSSVDAYGRPSVTDVAEDTAPEEPLTAYGRAKLDCERMLWESAGTAGRGGAAVVRAPIVWGPHPRLRDQLRWGATGALFQAARAGEPVVLPAAGAVPASGDPWAGVPWIHAAALARTLVTCAERPPQGTVNAVGGHVGWEEFAAELIRLLGSSSTVVAGGRAPGLLHRHRYRAEALAEELVARPGEDWRSAVAAMLEL</sequence>
<dbReference type="InterPro" id="IPR001509">
    <property type="entry name" value="Epimerase_deHydtase"/>
</dbReference>
<feature type="compositionally biased region" description="Pro residues" evidence="4">
    <location>
        <begin position="555"/>
        <end position="564"/>
    </location>
</feature>
<reference evidence="6 7" key="1">
    <citation type="submission" date="2024-06" db="EMBL/GenBank/DDBJ databases">
        <title>The Natural Products Discovery Center: Release of the First 8490 Sequenced Strains for Exploring Actinobacteria Biosynthetic Diversity.</title>
        <authorList>
            <person name="Kalkreuter E."/>
            <person name="Kautsar S.A."/>
            <person name="Yang D."/>
            <person name="Bader C.D."/>
            <person name="Teijaro C.N."/>
            <person name="Fluegel L."/>
            <person name="Davis C.M."/>
            <person name="Simpson J.R."/>
            <person name="Lauterbach L."/>
            <person name="Steele A.D."/>
            <person name="Gui C."/>
            <person name="Meng S."/>
            <person name="Li G."/>
            <person name="Viehrig K."/>
            <person name="Ye F."/>
            <person name="Su P."/>
            <person name="Kiefer A.F."/>
            <person name="Nichols A."/>
            <person name="Cepeda A.J."/>
            <person name="Yan W."/>
            <person name="Fan B."/>
            <person name="Jiang Y."/>
            <person name="Adhikari A."/>
            <person name="Zheng C.-J."/>
            <person name="Schuster L."/>
            <person name="Cowan T.M."/>
            <person name="Smanski M.J."/>
            <person name="Chevrette M.G."/>
            <person name="De Carvalho L.P.S."/>
            <person name="Shen B."/>
        </authorList>
    </citation>
    <scope>NUCLEOTIDE SEQUENCE [LARGE SCALE GENOMIC DNA]</scope>
    <source>
        <strain evidence="6 7">NPDC053791</strain>
    </source>
</reference>
<dbReference type="RefSeq" id="WP_366089630.1">
    <property type="nucleotide sequence ID" value="NZ_JBFASG010000030.1"/>
</dbReference>
<name>A0ABV3J0B8_9ACTN</name>